<accession>A0A0B7HLL0</accession>
<dbReference type="GO" id="GO:0016853">
    <property type="term" value="F:isomerase activity"/>
    <property type="evidence" value="ECO:0007669"/>
    <property type="project" value="UniProtKB-KW"/>
</dbReference>
<dbReference type="RefSeq" id="WP_013997812.1">
    <property type="nucleotide sequence ID" value="NZ_BOQJ01000024.1"/>
</dbReference>
<dbReference type="GeneID" id="69580216"/>
<reference evidence="2 3" key="1">
    <citation type="submission" date="2015-01" db="EMBL/GenBank/DDBJ databases">
        <authorList>
            <person name="Xiang T."/>
            <person name="Song Y."/>
            <person name="Huang L."/>
            <person name="Wang B."/>
            <person name="Wu P."/>
        </authorList>
    </citation>
    <scope>NUCLEOTIDE SEQUENCE [LARGE SCALE GENOMIC DNA]</scope>
    <source>
        <strain evidence="2 3">Cc12</strain>
    </source>
</reference>
<reference evidence="1" key="2">
    <citation type="journal article" date="2017" name="Genome Announc.">
        <title>Twelve Complete Reference Genomes of Clinical Isolates in the Capnocytophaga Genus.</title>
        <authorList>
            <person name="Villarma A."/>
            <person name="Gulvik C.A."/>
            <person name="Rowe L.A."/>
            <person name="Sheth M."/>
            <person name="Juieng P."/>
            <person name="Nicholson A.C."/>
            <person name="Loparev V.N."/>
            <person name="McQuiston J.R."/>
        </authorList>
    </citation>
    <scope>NUCLEOTIDE SEQUENCE</scope>
    <source>
        <strain evidence="1">H3936</strain>
    </source>
</reference>
<reference evidence="4" key="3">
    <citation type="submission" date="2017-06" db="EMBL/GenBank/DDBJ databases">
        <title>Capnocytophaga spp. assemblies.</title>
        <authorList>
            <person name="Gulvik C.A."/>
        </authorList>
    </citation>
    <scope>NUCLEOTIDE SEQUENCE [LARGE SCALE GENOMIC DNA]</scope>
    <source>
        <strain evidence="4">H3936</strain>
    </source>
</reference>
<gene>
    <name evidence="2" type="ORF">CCAN12_780035</name>
    <name evidence="1" type="ORF">CGC54_04120</name>
</gene>
<dbReference type="EMBL" id="CDOE01000076">
    <property type="protein sequence ID" value="CEN40155.1"/>
    <property type="molecule type" value="Genomic_DNA"/>
</dbReference>
<evidence type="ECO:0000313" key="3">
    <source>
        <dbReference type="Proteomes" id="UP000044026"/>
    </source>
</evidence>
<dbReference type="EMBL" id="CP022389">
    <property type="protein sequence ID" value="ATA93575.1"/>
    <property type="molecule type" value="Genomic_DNA"/>
</dbReference>
<evidence type="ECO:0000313" key="2">
    <source>
        <dbReference type="EMBL" id="CEN40155.1"/>
    </source>
</evidence>
<dbReference type="Proteomes" id="UP000243753">
    <property type="component" value="Chromosome"/>
</dbReference>
<dbReference type="AlphaFoldDB" id="A0A0B7HLL0"/>
<sequence>MKKNIFIFFSIIAFASCQYFVQEEPKHAIARVGEQYLFASDIAAIMPKKYTTEDSINIVKNHINNWAINQLLLENAQRNIPEDKKAHFEKLVDEYRSDLYTNAYKEILINNAIDTIINKQDMSYFYEKNKDIFTLNESLIKLRYVQFPKREDNNKTKKMTLKQKREIEKQNNWQQKVREQFKRFNQQDIKELDSISIQFPAIYLNDSTWVKTESVIKRFPFLDKNINESRNFFIEHKEDDQVYLIQVKDVLRISEQAPMDYMENALKQIILNQRKLEFVKKLETDILNSGIKKKQFEIYE</sequence>
<keyword evidence="2" id="KW-0413">Isomerase</keyword>
<organism evidence="2 3">
    <name type="scientific">Capnocytophaga canimorsus</name>
    <dbReference type="NCBI Taxonomy" id="28188"/>
    <lineage>
        <taxon>Bacteria</taxon>
        <taxon>Pseudomonadati</taxon>
        <taxon>Bacteroidota</taxon>
        <taxon>Flavobacteriia</taxon>
        <taxon>Flavobacteriales</taxon>
        <taxon>Flavobacteriaceae</taxon>
        <taxon>Capnocytophaga</taxon>
    </lineage>
</organism>
<evidence type="ECO:0000313" key="4">
    <source>
        <dbReference type="Proteomes" id="UP000243753"/>
    </source>
</evidence>
<dbReference type="Proteomes" id="UP000044026">
    <property type="component" value="Unassembled WGS sequence"/>
</dbReference>
<proteinExistence type="predicted"/>
<name>A0A0B7HLL0_9FLAO</name>
<dbReference type="PROSITE" id="PS51257">
    <property type="entry name" value="PROKAR_LIPOPROTEIN"/>
    <property type="match status" value="1"/>
</dbReference>
<protein>
    <submittedName>
        <fullName evidence="1 2">Peptidylprolyl isomerase</fullName>
    </submittedName>
</protein>
<evidence type="ECO:0000313" key="1">
    <source>
        <dbReference type="EMBL" id="ATA93575.1"/>
    </source>
</evidence>
<dbReference type="OMA" id="YINNWAS"/>